<dbReference type="CDD" id="cd05936">
    <property type="entry name" value="FC-FACS_FadD_like"/>
    <property type="match status" value="1"/>
</dbReference>
<dbReference type="RefSeq" id="WP_191702959.1">
    <property type="nucleotide sequence ID" value="NZ_JACSPW010000003.1"/>
</dbReference>
<gene>
    <name evidence="3" type="ORF">H9632_04700</name>
</gene>
<dbReference type="EMBL" id="JACSPW010000003">
    <property type="protein sequence ID" value="MBD8032357.1"/>
    <property type="molecule type" value="Genomic_DNA"/>
</dbReference>
<dbReference type="InterPro" id="IPR045851">
    <property type="entry name" value="AMP-bd_C_sf"/>
</dbReference>
<dbReference type="Pfam" id="PF13193">
    <property type="entry name" value="AMP-binding_C"/>
    <property type="match status" value="1"/>
</dbReference>
<dbReference type="InterPro" id="IPR042099">
    <property type="entry name" value="ANL_N_sf"/>
</dbReference>
<accession>A0ABR8XK90</accession>
<dbReference type="GO" id="GO:0016874">
    <property type="term" value="F:ligase activity"/>
    <property type="evidence" value="ECO:0007669"/>
    <property type="project" value="UniProtKB-KW"/>
</dbReference>
<keyword evidence="4" id="KW-1185">Reference proteome</keyword>
<dbReference type="PANTHER" id="PTHR43767:SF1">
    <property type="entry name" value="NONRIBOSOMAL PEPTIDE SYNTHASE PES1 (EUROFUNG)-RELATED"/>
    <property type="match status" value="1"/>
</dbReference>
<dbReference type="SUPFAM" id="SSF56801">
    <property type="entry name" value="Acetyl-CoA synthetase-like"/>
    <property type="match status" value="1"/>
</dbReference>
<evidence type="ECO:0000313" key="3">
    <source>
        <dbReference type="EMBL" id="MBD8032357.1"/>
    </source>
</evidence>
<feature type="domain" description="AMP-dependent synthetase/ligase" evidence="1">
    <location>
        <begin position="12"/>
        <end position="367"/>
    </location>
</feature>
<dbReference type="InterPro" id="IPR020845">
    <property type="entry name" value="AMP-binding_CS"/>
</dbReference>
<keyword evidence="3" id="KW-0436">Ligase</keyword>
<dbReference type="Gene3D" id="3.40.50.12780">
    <property type="entry name" value="N-terminal domain of ligase-like"/>
    <property type="match status" value="1"/>
</dbReference>
<dbReference type="NCBIfam" id="NF004837">
    <property type="entry name" value="PRK06187.1"/>
    <property type="match status" value="1"/>
</dbReference>
<dbReference type="InterPro" id="IPR025110">
    <property type="entry name" value="AMP-bd_C"/>
</dbReference>
<dbReference type="InterPro" id="IPR000873">
    <property type="entry name" value="AMP-dep_synth/lig_dom"/>
</dbReference>
<organism evidence="3 4">
    <name type="scientific">Solibacillus merdavium</name>
    <dbReference type="NCBI Taxonomy" id="2762218"/>
    <lineage>
        <taxon>Bacteria</taxon>
        <taxon>Bacillati</taxon>
        <taxon>Bacillota</taxon>
        <taxon>Bacilli</taxon>
        <taxon>Bacillales</taxon>
        <taxon>Caryophanaceae</taxon>
        <taxon>Solibacillus</taxon>
    </lineage>
</organism>
<evidence type="ECO:0000259" key="2">
    <source>
        <dbReference type="Pfam" id="PF13193"/>
    </source>
</evidence>
<dbReference type="PANTHER" id="PTHR43767">
    <property type="entry name" value="LONG-CHAIN-FATTY-ACID--COA LIGASE"/>
    <property type="match status" value="1"/>
</dbReference>
<comment type="caution">
    <text evidence="3">The sequence shown here is derived from an EMBL/GenBank/DDBJ whole genome shotgun (WGS) entry which is preliminary data.</text>
</comment>
<evidence type="ECO:0000259" key="1">
    <source>
        <dbReference type="Pfam" id="PF00501"/>
    </source>
</evidence>
<proteinExistence type="predicted"/>
<dbReference type="PROSITE" id="PS00455">
    <property type="entry name" value="AMP_BINDING"/>
    <property type="match status" value="1"/>
</dbReference>
<reference evidence="3 4" key="1">
    <citation type="submission" date="2020-08" db="EMBL/GenBank/DDBJ databases">
        <title>A Genomic Blueprint of the Chicken Gut Microbiome.</title>
        <authorList>
            <person name="Gilroy R."/>
            <person name="Ravi A."/>
            <person name="Getino M."/>
            <person name="Pursley I."/>
            <person name="Horton D.L."/>
            <person name="Alikhan N.-F."/>
            <person name="Baker D."/>
            <person name="Gharbi K."/>
            <person name="Hall N."/>
            <person name="Watson M."/>
            <person name="Adriaenssens E.M."/>
            <person name="Foster-Nyarko E."/>
            <person name="Jarju S."/>
            <person name="Secka A."/>
            <person name="Antonio M."/>
            <person name="Oren A."/>
            <person name="Chaudhuri R."/>
            <person name="La Ragione R.M."/>
            <person name="Hildebrand F."/>
            <person name="Pallen M.J."/>
        </authorList>
    </citation>
    <scope>NUCLEOTIDE SEQUENCE [LARGE SCALE GENOMIC DNA]</scope>
    <source>
        <strain evidence="3 4">Sa1YVA6</strain>
    </source>
</reference>
<dbReference type="InterPro" id="IPR050237">
    <property type="entry name" value="ATP-dep_AMP-bd_enzyme"/>
</dbReference>
<evidence type="ECO:0000313" key="4">
    <source>
        <dbReference type="Proteomes" id="UP000600565"/>
    </source>
</evidence>
<name>A0ABR8XK90_9BACL</name>
<sequence length="507" mass="56507">MNIVELLTSTTSRLPNQPVIHFKRARLTYKELQDKVYNFAGGLKDQGVKKGTNVALMMTNRPEYIITYFAILANGGTVVPINPTFKEQEVTYIVNDADVELLIIEDASKPVVENAMDQFKTVGKIINYSETEDDRFLSWHQLETSSPISEIIPLHESDVAQIIYTSGTTGNPKGAMITHGNLNWMAITAAVYNQFVPSDRVLCVLPLFHAYAKLQGFLAPIAHGCTIYLVERFHPVETLKAIAEYEITIFLGVPTMYAFFAQVPQVVEQLDFSKLRTAGSGGASLPAELLHKTNESFGVSISEGYGLTESTVMLMTTHRSLPKKVNSVGMPLPGIDLKLVDPEGNEVVNHEVGEILFRGPNMMKGYYKKPDETANAIQDGWLHTGDLAYRDEEGYHFIVDRKKDIIIRGGFNIYPREIEELLYQHPAVVECSVIGRPDPVFGEKTVAYVVTKDAGLTEEAVRDYCKEKLAEYKVPDYVSFIEEIPKSGTGKILKTALKDLDKNVLSN</sequence>
<feature type="domain" description="AMP-binding enzyme C-terminal" evidence="2">
    <location>
        <begin position="417"/>
        <end position="491"/>
    </location>
</feature>
<dbReference type="Pfam" id="PF00501">
    <property type="entry name" value="AMP-binding"/>
    <property type="match status" value="1"/>
</dbReference>
<protein>
    <submittedName>
        <fullName evidence="3">Long-chain-fatty-acid--CoA ligase</fullName>
    </submittedName>
</protein>
<dbReference type="Gene3D" id="3.30.300.30">
    <property type="match status" value="1"/>
</dbReference>
<dbReference type="Proteomes" id="UP000600565">
    <property type="component" value="Unassembled WGS sequence"/>
</dbReference>